<keyword evidence="11 17" id="KW-1133">Transmembrane helix</keyword>
<feature type="domain" description="NADH:quinone oxidoreductase/Mrp antiporter transmembrane" evidence="18">
    <location>
        <begin position="16"/>
        <end position="297"/>
    </location>
</feature>
<dbReference type="AlphaFoldDB" id="A0AA96HTM3"/>
<dbReference type="GO" id="GO:0008137">
    <property type="term" value="F:NADH dehydrogenase (ubiquinone) activity"/>
    <property type="evidence" value="ECO:0007669"/>
    <property type="project" value="UniProtKB-EC"/>
</dbReference>
<evidence type="ECO:0000259" key="18">
    <source>
        <dbReference type="Pfam" id="PF00361"/>
    </source>
</evidence>
<evidence type="ECO:0000256" key="12">
    <source>
        <dbReference type="ARBA" id="ARBA00023027"/>
    </source>
</evidence>
<geneLocation type="mitochondrion" evidence="19"/>
<dbReference type="PANTHER" id="PTHR46552">
    <property type="entry name" value="NADH-UBIQUINONE OXIDOREDUCTASE CHAIN 2"/>
    <property type="match status" value="1"/>
</dbReference>
<feature type="transmembrane region" description="Helical" evidence="17">
    <location>
        <begin position="48"/>
        <end position="70"/>
    </location>
</feature>
<reference evidence="19" key="1">
    <citation type="submission" date="2022-03" db="EMBL/GenBank/DDBJ databases">
        <authorList>
            <person name="Qi Y."/>
            <person name="Sun J."/>
        </authorList>
    </citation>
    <scope>NUCLEOTIDE SEQUENCE</scope>
</reference>
<evidence type="ECO:0000313" key="19">
    <source>
        <dbReference type="EMBL" id="WNO18586.1"/>
    </source>
</evidence>
<comment type="similarity">
    <text evidence="2 17">Belongs to the complex I subunit 2 family.</text>
</comment>
<name>A0AA96HTM3_9GAST</name>
<evidence type="ECO:0000256" key="10">
    <source>
        <dbReference type="ARBA" id="ARBA00022982"/>
    </source>
</evidence>
<keyword evidence="8 17" id="KW-0999">Mitochondrion inner membrane</keyword>
<dbReference type="InterPro" id="IPR050175">
    <property type="entry name" value="Complex_I_Subunit_2"/>
</dbReference>
<feature type="transmembrane region" description="Helical" evidence="17">
    <location>
        <begin position="207"/>
        <end position="226"/>
    </location>
</feature>
<dbReference type="GO" id="GO:0005743">
    <property type="term" value="C:mitochondrial inner membrane"/>
    <property type="evidence" value="ECO:0007669"/>
    <property type="project" value="UniProtKB-SubCell"/>
</dbReference>
<keyword evidence="15 17" id="KW-0472">Membrane</keyword>
<evidence type="ECO:0000256" key="16">
    <source>
        <dbReference type="ARBA" id="ARBA00049551"/>
    </source>
</evidence>
<sequence>MFLSVFGVLVSVSGCHWLFVWIGFEVNLIGFIPYLINSGLDFRSESGMKYFLVQALGSILFAFGSVLWLGSSYSIFSVGEGYGSGISEDIVSMSSAGVVCVVFSLLLKVGSFPFHYWLPDVVTSNSWSSCSMILTTQKIAPFVVLFSMVDYTPKVVFWLLVLSALGSSFIGGVGGIGESSVRLLMAYSSIGHTGWILFSMFLGYSAFMVYFVVYLVLVGSMFLLLSSLNSKLVVLVSGSDDSGAEMASGWGIISVLLSLGGVPPFLGFMSKWVVISLSMGSGMIFFVAVLIVGSLLSLYYYLVLVFGVFFSKSTVMGKYMHRGSGAGLYGEWRFVFLIVSLLVVNLLGSAFCLFFL</sequence>
<keyword evidence="7 17" id="KW-0812">Transmembrane</keyword>
<organism evidence="19">
    <name type="scientific">Iothia sp</name>
    <dbReference type="NCBI Taxonomy" id="3071114"/>
    <lineage>
        <taxon>Eukaryota</taxon>
        <taxon>Metazoa</taxon>
        <taxon>Spiralia</taxon>
        <taxon>Lophotrochozoa</taxon>
        <taxon>Mollusca</taxon>
        <taxon>Gastropoda</taxon>
        <taxon>Patellogastropoda</taxon>
        <taxon>Lottioidea</taxon>
        <taxon>Lepetidae</taxon>
        <taxon>Iothia</taxon>
    </lineage>
</organism>
<feature type="transmembrane region" description="Helical" evidence="17">
    <location>
        <begin position="155"/>
        <end position="176"/>
    </location>
</feature>
<evidence type="ECO:0000256" key="11">
    <source>
        <dbReference type="ARBA" id="ARBA00022989"/>
    </source>
</evidence>
<feature type="transmembrane region" description="Helical" evidence="17">
    <location>
        <begin position="90"/>
        <end position="109"/>
    </location>
</feature>
<dbReference type="EC" id="7.1.1.2" evidence="3 17"/>
<proteinExistence type="inferred from homology"/>
<keyword evidence="9 17" id="KW-1278">Translocase</keyword>
<accession>A0AA96HTM3</accession>
<evidence type="ECO:0000256" key="13">
    <source>
        <dbReference type="ARBA" id="ARBA00023075"/>
    </source>
</evidence>
<evidence type="ECO:0000256" key="9">
    <source>
        <dbReference type="ARBA" id="ARBA00022967"/>
    </source>
</evidence>
<comment type="subcellular location">
    <subcellularLocation>
        <location evidence="1 17">Mitochondrion inner membrane</location>
        <topology evidence="1 17">Multi-pass membrane protein</topology>
    </subcellularLocation>
</comment>
<evidence type="ECO:0000256" key="4">
    <source>
        <dbReference type="ARBA" id="ARBA00021008"/>
    </source>
</evidence>
<comment type="catalytic activity">
    <reaction evidence="16 17">
        <text>a ubiquinone + NADH + 5 H(+)(in) = a ubiquinol + NAD(+) + 4 H(+)(out)</text>
        <dbReference type="Rhea" id="RHEA:29091"/>
        <dbReference type="Rhea" id="RHEA-COMP:9565"/>
        <dbReference type="Rhea" id="RHEA-COMP:9566"/>
        <dbReference type="ChEBI" id="CHEBI:15378"/>
        <dbReference type="ChEBI" id="CHEBI:16389"/>
        <dbReference type="ChEBI" id="CHEBI:17976"/>
        <dbReference type="ChEBI" id="CHEBI:57540"/>
        <dbReference type="ChEBI" id="CHEBI:57945"/>
        <dbReference type="EC" id="7.1.1.2"/>
    </reaction>
</comment>
<evidence type="ECO:0000256" key="14">
    <source>
        <dbReference type="ARBA" id="ARBA00023128"/>
    </source>
</evidence>
<keyword evidence="13 17" id="KW-0830">Ubiquinone</keyword>
<evidence type="ECO:0000256" key="1">
    <source>
        <dbReference type="ARBA" id="ARBA00004448"/>
    </source>
</evidence>
<dbReference type="InterPro" id="IPR003917">
    <property type="entry name" value="NADH_UbQ_OxRdtase_chain2"/>
</dbReference>
<feature type="transmembrane region" description="Helical" evidence="17">
    <location>
        <begin position="16"/>
        <end position="36"/>
    </location>
</feature>
<keyword evidence="14 17" id="KW-0496">Mitochondrion</keyword>
<keyword evidence="6 17" id="KW-0679">Respiratory chain</keyword>
<feature type="transmembrane region" description="Helical" evidence="17">
    <location>
        <begin position="332"/>
        <end position="355"/>
    </location>
</feature>
<feature type="transmembrane region" description="Helical" evidence="17">
    <location>
        <begin position="247"/>
        <end position="266"/>
    </location>
</feature>
<evidence type="ECO:0000256" key="5">
    <source>
        <dbReference type="ARBA" id="ARBA00022448"/>
    </source>
</evidence>
<gene>
    <name evidence="19" type="primary">ND2</name>
</gene>
<dbReference type="InterPro" id="IPR001750">
    <property type="entry name" value="ND/Mrp_TM"/>
</dbReference>
<evidence type="ECO:0000256" key="6">
    <source>
        <dbReference type="ARBA" id="ARBA00022660"/>
    </source>
</evidence>
<evidence type="ECO:0000256" key="2">
    <source>
        <dbReference type="ARBA" id="ARBA00007012"/>
    </source>
</evidence>
<protein>
    <recommendedName>
        <fullName evidence="4 17">NADH-ubiquinone oxidoreductase chain 2</fullName>
        <ecNumber evidence="3 17">7.1.1.2</ecNumber>
    </recommendedName>
</protein>
<dbReference type="PANTHER" id="PTHR46552:SF1">
    <property type="entry name" value="NADH-UBIQUINONE OXIDOREDUCTASE CHAIN 2"/>
    <property type="match status" value="1"/>
</dbReference>
<feature type="transmembrane region" description="Helical" evidence="17">
    <location>
        <begin position="299"/>
        <end position="320"/>
    </location>
</feature>
<evidence type="ECO:0000256" key="15">
    <source>
        <dbReference type="ARBA" id="ARBA00023136"/>
    </source>
</evidence>
<comment type="function">
    <text evidence="17">Core subunit of the mitochondrial membrane respiratory chain NADH dehydrogenase (Complex I) which catalyzes electron transfer from NADH through the respiratory chain, using ubiquinone as an electron acceptor. Essential for the catalytic activity and assembly of complex I.</text>
</comment>
<dbReference type="PRINTS" id="PR01436">
    <property type="entry name" value="NADHDHGNASE2"/>
</dbReference>
<dbReference type="Pfam" id="PF00361">
    <property type="entry name" value="Proton_antipo_M"/>
    <property type="match status" value="1"/>
</dbReference>
<evidence type="ECO:0000256" key="8">
    <source>
        <dbReference type="ARBA" id="ARBA00022792"/>
    </source>
</evidence>
<evidence type="ECO:0000256" key="17">
    <source>
        <dbReference type="RuleBase" id="RU003403"/>
    </source>
</evidence>
<evidence type="ECO:0000256" key="3">
    <source>
        <dbReference type="ARBA" id="ARBA00012944"/>
    </source>
</evidence>
<keyword evidence="10 17" id="KW-0249">Electron transport</keyword>
<dbReference type="GO" id="GO:0006120">
    <property type="term" value="P:mitochondrial electron transport, NADH to ubiquinone"/>
    <property type="evidence" value="ECO:0007669"/>
    <property type="project" value="InterPro"/>
</dbReference>
<dbReference type="EMBL" id="ON117508">
    <property type="protein sequence ID" value="WNO18586.1"/>
    <property type="molecule type" value="Genomic_DNA"/>
</dbReference>
<keyword evidence="5" id="KW-0813">Transport</keyword>
<evidence type="ECO:0000256" key="7">
    <source>
        <dbReference type="ARBA" id="ARBA00022692"/>
    </source>
</evidence>
<keyword evidence="12 17" id="KW-0520">NAD</keyword>